<proteinExistence type="predicted"/>
<feature type="repeat" description="WD" evidence="3">
    <location>
        <begin position="78"/>
        <end position="122"/>
    </location>
</feature>
<keyword evidence="2" id="KW-0677">Repeat</keyword>
<dbReference type="Pfam" id="PF00400">
    <property type="entry name" value="WD40"/>
    <property type="match status" value="7"/>
</dbReference>
<dbReference type="RefSeq" id="WP_013873749.1">
    <property type="nucleotide sequence ID" value="NC_015656.1"/>
</dbReference>
<feature type="repeat" description="WD" evidence="3">
    <location>
        <begin position="123"/>
        <end position="167"/>
    </location>
</feature>
<sequence>MDEQRENGPTGQASTTPPVDAALHAWAVTHARTTGRTGDPARVPPLSDDARLTEPAPRRDEPWAPGDVAVAESSTTLTGGHTGPVMSVAWAAERDGRLLLATGGEDATARVWDPFTGTCLHTLTGHANGVWSVAWVTDSDGRLLLATGSEDTTVRVWDPFTGACLHTMTRRPTRSVMSVVWATGGDGRPLLAAGSRDATVQVWDTLAGSCLRNLTGHADGVNSVAWATGRDGQHLLASGGGYDRTVRIWDPLTGTCLHTLTGHTGGVDAVAWATGRDGRLLLASGGGDGTVRVWDPTSGVCLHALTGHTDGVGAVAWAAGGAGRAPLLASGSFDGTVRVWDPVSGVCLRTLTGYAGPVWSVAWAVGGEGRLLLATGGGDAMVRVVEVPRLSVSTTATSSRITSPTVIVSSAPVAVGPVGPSLRTAVAGLVLLGAGGLWSPLSLLADLVVLTGGSIPEPAVGNGAPTATRPAPPTDRDSAGRSSDADSSGRPPDGDSPGLYDPRLRALAAHPGIGRLRALGWPPTPASSPRPAAPRPASITP</sequence>
<dbReference type="InterPro" id="IPR020472">
    <property type="entry name" value="WD40_PAC1"/>
</dbReference>
<evidence type="ECO:0000256" key="1">
    <source>
        <dbReference type="ARBA" id="ARBA00022574"/>
    </source>
</evidence>
<dbReference type="SMART" id="SM00320">
    <property type="entry name" value="WD40"/>
    <property type="match status" value="7"/>
</dbReference>
<protein>
    <submittedName>
        <fullName evidence="5">WD40 repeat-containing protein</fullName>
    </submittedName>
</protein>
<dbReference type="STRING" id="656024.FsymDg_2457"/>
<evidence type="ECO:0000256" key="4">
    <source>
        <dbReference type="SAM" id="MobiDB-lite"/>
    </source>
</evidence>
<evidence type="ECO:0000256" key="2">
    <source>
        <dbReference type="ARBA" id="ARBA00022737"/>
    </source>
</evidence>
<evidence type="ECO:0000313" key="5">
    <source>
        <dbReference type="EMBL" id="AEH09830.1"/>
    </source>
</evidence>
<dbReference type="Proteomes" id="UP000001549">
    <property type="component" value="Chromosome"/>
</dbReference>
<feature type="compositionally biased region" description="Low complexity" evidence="4">
    <location>
        <begin position="480"/>
        <end position="498"/>
    </location>
</feature>
<dbReference type="AlphaFoldDB" id="F8B1F6"/>
<feature type="compositionally biased region" description="Pro residues" evidence="4">
    <location>
        <begin position="522"/>
        <end position="534"/>
    </location>
</feature>
<dbReference type="GO" id="GO:0000480">
    <property type="term" value="P:endonucleolytic cleavage in 5'-ETS of tricistronic rRNA transcript (SSU-rRNA, 5.8S rRNA, LSU-rRNA)"/>
    <property type="evidence" value="ECO:0007669"/>
    <property type="project" value="TreeGrafter"/>
</dbReference>
<dbReference type="CDD" id="cd00200">
    <property type="entry name" value="WD40"/>
    <property type="match status" value="1"/>
</dbReference>
<dbReference type="InterPro" id="IPR001680">
    <property type="entry name" value="WD40_rpt"/>
</dbReference>
<dbReference type="InterPro" id="IPR015943">
    <property type="entry name" value="WD40/YVTN_repeat-like_dom_sf"/>
</dbReference>
<accession>F8B1F6</accession>
<dbReference type="eggNOG" id="COG2319">
    <property type="taxonomic scope" value="Bacteria"/>
</dbReference>
<feature type="compositionally biased region" description="Polar residues" evidence="4">
    <location>
        <begin position="7"/>
        <end position="17"/>
    </location>
</feature>
<dbReference type="GO" id="GO:0034511">
    <property type="term" value="F:U3 snoRNA binding"/>
    <property type="evidence" value="ECO:0007669"/>
    <property type="project" value="TreeGrafter"/>
</dbReference>
<feature type="repeat" description="WD" evidence="3">
    <location>
        <begin position="214"/>
        <end position="259"/>
    </location>
</feature>
<feature type="compositionally biased region" description="Basic and acidic residues" evidence="4">
    <location>
        <begin position="48"/>
        <end position="62"/>
    </location>
</feature>
<feature type="repeat" description="WD" evidence="3">
    <location>
        <begin position="260"/>
        <end position="304"/>
    </location>
</feature>
<dbReference type="EMBL" id="CP002801">
    <property type="protein sequence ID" value="AEH09830.1"/>
    <property type="molecule type" value="Genomic_DNA"/>
</dbReference>
<feature type="region of interest" description="Disordered" evidence="4">
    <location>
        <begin position="455"/>
        <end position="541"/>
    </location>
</feature>
<dbReference type="Gene3D" id="2.130.10.10">
    <property type="entry name" value="YVTN repeat-like/Quinoprotein amine dehydrogenase"/>
    <property type="match status" value="3"/>
</dbReference>
<dbReference type="KEGG" id="fsy:FsymDg_2457"/>
<dbReference type="PANTHER" id="PTHR19854">
    <property type="entry name" value="TRANSDUCIN BETA-LIKE 3"/>
    <property type="match status" value="1"/>
</dbReference>
<feature type="repeat" description="WD" evidence="3">
    <location>
        <begin position="305"/>
        <end position="350"/>
    </location>
</feature>
<dbReference type="HOGENOM" id="CLU_503219_0_0_11"/>
<feature type="region of interest" description="Disordered" evidence="4">
    <location>
        <begin position="1"/>
        <end position="65"/>
    </location>
</feature>
<name>F8B1F6_9ACTN</name>
<organism evidence="5 6">
    <name type="scientific">Candidatus Protofrankia datiscae</name>
    <dbReference type="NCBI Taxonomy" id="2716812"/>
    <lineage>
        <taxon>Bacteria</taxon>
        <taxon>Bacillati</taxon>
        <taxon>Actinomycetota</taxon>
        <taxon>Actinomycetes</taxon>
        <taxon>Frankiales</taxon>
        <taxon>Frankiaceae</taxon>
        <taxon>Protofrankia</taxon>
    </lineage>
</organism>
<evidence type="ECO:0000313" key="6">
    <source>
        <dbReference type="Proteomes" id="UP000001549"/>
    </source>
</evidence>
<dbReference type="PROSITE" id="PS50294">
    <property type="entry name" value="WD_REPEATS_REGION"/>
    <property type="match status" value="4"/>
</dbReference>
<gene>
    <name evidence="5" type="ordered locus">FsymDg_2457</name>
</gene>
<evidence type="ECO:0000256" key="3">
    <source>
        <dbReference type="PROSITE-ProRule" id="PRU00221"/>
    </source>
</evidence>
<dbReference type="PROSITE" id="PS50082">
    <property type="entry name" value="WD_REPEATS_2"/>
    <property type="match status" value="6"/>
</dbReference>
<dbReference type="PRINTS" id="PR00320">
    <property type="entry name" value="GPROTEINBRPT"/>
</dbReference>
<feature type="repeat" description="WD" evidence="3">
    <location>
        <begin position="190"/>
        <end position="213"/>
    </location>
</feature>
<dbReference type="SUPFAM" id="SSF50978">
    <property type="entry name" value="WD40 repeat-like"/>
    <property type="match status" value="1"/>
</dbReference>
<dbReference type="InterPro" id="IPR036322">
    <property type="entry name" value="WD40_repeat_dom_sf"/>
</dbReference>
<keyword evidence="6" id="KW-1185">Reference proteome</keyword>
<dbReference type="GO" id="GO:0000472">
    <property type="term" value="P:endonucleolytic cleavage to generate mature 5'-end of SSU-rRNA from (SSU-rRNA, 5.8S rRNA, LSU-rRNA)"/>
    <property type="evidence" value="ECO:0007669"/>
    <property type="project" value="TreeGrafter"/>
</dbReference>
<reference evidence="5 6" key="1">
    <citation type="submission" date="2011-05" db="EMBL/GenBank/DDBJ databases">
        <title>Complete sequence of chromosome of Frankia symbiont of Datisca glomerata.</title>
        <authorList>
            <consortium name="US DOE Joint Genome Institute"/>
            <person name="Lucas S."/>
            <person name="Han J."/>
            <person name="Lapidus A."/>
            <person name="Cheng J.-F."/>
            <person name="Goodwin L."/>
            <person name="Pitluck S."/>
            <person name="Peters L."/>
            <person name="Mikhailova N."/>
            <person name="Chertkov O."/>
            <person name="Teshima H."/>
            <person name="Han C."/>
            <person name="Tapia R."/>
            <person name="Land M."/>
            <person name="Hauser L."/>
            <person name="Kyrpides N."/>
            <person name="Ivanova N."/>
            <person name="Pagani I."/>
            <person name="Berry A."/>
            <person name="Pawlowski K."/>
            <person name="Persson T."/>
            <person name="Vanden Heuvel B."/>
            <person name="Benson D."/>
            <person name="Woyke T."/>
        </authorList>
    </citation>
    <scope>NUCLEOTIDE SEQUENCE [LARGE SCALE GENOMIC DNA]</scope>
    <source>
        <strain evidence="6">4085684</strain>
    </source>
</reference>
<keyword evidence="1 3" id="KW-0853">WD repeat</keyword>